<keyword evidence="2" id="KW-1185">Reference proteome</keyword>
<comment type="caution">
    <text evidence="1">The sequence shown here is derived from an EMBL/GenBank/DDBJ whole genome shotgun (WGS) entry which is preliminary data.</text>
</comment>
<dbReference type="EMBL" id="BAAAFH010000003">
    <property type="protein sequence ID" value="GAA0874384.1"/>
    <property type="molecule type" value="Genomic_DNA"/>
</dbReference>
<proteinExistence type="predicted"/>
<gene>
    <name evidence="1" type="ORF">GCM10009118_07920</name>
</gene>
<protein>
    <submittedName>
        <fullName evidence="1">Uncharacterized protein</fullName>
    </submittedName>
</protein>
<name>A0ABN1MME8_9FLAO</name>
<dbReference type="RefSeq" id="WP_343785284.1">
    <property type="nucleotide sequence ID" value="NZ_BAAAFH010000003.1"/>
</dbReference>
<evidence type="ECO:0000313" key="2">
    <source>
        <dbReference type="Proteomes" id="UP001501126"/>
    </source>
</evidence>
<evidence type="ECO:0000313" key="1">
    <source>
        <dbReference type="EMBL" id="GAA0874384.1"/>
    </source>
</evidence>
<organism evidence="1 2">
    <name type="scientific">Wandonia haliotis</name>
    <dbReference type="NCBI Taxonomy" id="574963"/>
    <lineage>
        <taxon>Bacteria</taxon>
        <taxon>Pseudomonadati</taxon>
        <taxon>Bacteroidota</taxon>
        <taxon>Flavobacteriia</taxon>
        <taxon>Flavobacteriales</taxon>
        <taxon>Crocinitomicaceae</taxon>
        <taxon>Wandonia</taxon>
    </lineage>
</organism>
<dbReference type="Proteomes" id="UP001501126">
    <property type="component" value="Unassembled WGS sequence"/>
</dbReference>
<accession>A0ABN1MME8</accession>
<reference evidence="1 2" key="1">
    <citation type="journal article" date="2019" name="Int. J. Syst. Evol. Microbiol.">
        <title>The Global Catalogue of Microorganisms (GCM) 10K type strain sequencing project: providing services to taxonomists for standard genome sequencing and annotation.</title>
        <authorList>
            <consortium name="The Broad Institute Genomics Platform"/>
            <consortium name="The Broad Institute Genome Sequencing Center for Infectious Disease"/>
            <person name="Wu L."/>
            <person name="Ma J."/>
        </authorList>
    </citation>
    <scope>NUCLEOTIDE SEQUENCE [LARGE SCALE GENOMIC DNA]</scope>
    <source>
        <strain evidence="1 2">JCM 16083</strain>
    </source>
</reference>
<sequence>MKYLIFTAWLFIVIPVTAQLTYVDIDWQIDQTVIMQDGVTDSIEIDIDEDGVNDLRITSWSNHTTGIETAIEALLLSSSLYEGFDVDGCNSLRACFEGGGSNSSINGYIYSSDCSNPSNDYIKFPFQFDGEQGIHCGFLYVQYEGSIITIEGYAWNSTPSGTCSCNSSGWLGIKEELLPEGPYRLYNLLGQEIFEPEGPYRLYNLLGQEIFEPEGLTLKVYRNGLIQKIYTNQ</sequence>